<dbReference type="GeneID" id="8924770"/>
<gene>
    <name evidence="3" type="ORF">C498_07743</name>
</gene>
<feature type="domain" description="DUF8144" evidence="2">
    <location>
        <begin position="1"/>
        <end position="31"/>
    </location>
</feature>
<keyword evidence="1" id="KW-1133">Transmembrane helix</keyword>
<dbReference type="Proteomes" id="UP000011532">
    <property type="component" value="Unassembled WGS sequence"/>
</dbReference>
<feature type="transmembrane region" description="Helical" evidence="1">
    <location>
        <begin position="20"/>
        <end position="48"/>
    </location>
</feature>
<dbReference type="AlphaFoldDB" id="A0A384KFU6"/>
<dbReference type="EMBL" id="AOHU01000045">
    <property type="protein sequence ID" value="ELY32638.1"/>
    <property type="molecule type" value="Genomic_DNA"/>
</dbReference>
<sequence>MAEKDMVEFVEEWQQGAFLVLGSALGGGVSAVFAGSVLAFLAFSYLFYGRGASGGAVGRPVAIRATQSIRERTTTALRYCTARRAKRALAGRFWSSFLRGDCRSESDS</sequence>
<evidence type="ECO:0000313" key="4">
    <source>
        <dbReference type="Proteomes" id="UP000011532"/>
    </source>
</evidence>
<accession>A0A384KFU6</accession>
<organism evidence="3 4">
    <name type="scientific">Haloferax volcanii (strain ATCC 29605 / DSM 3757 / JCM 8879 / NBRC 14742 / NCIMB 2012 / VKM B-1768 / DS2)</name>
    <name type="common">Halobacterium volcanii</name>
    <dbReference type="NCBI Taxonomy" id="309800"/>
    <lineage>
        <taxon>Archaea</taxon>
        <taxon>Methanobacteriati</taxon>
        <taxon>Methanobacteriota</taxon>
        <taxon>Stenosarchaea group</taxon>
        <taxon>Halobacteria</taxon>
        <taxon>Halobacteriales</taxon>
        <taxon>Haloferacaceae</taxon>
        <taxon>Haloferax</taxon>
    </lineage>
</organism>
<protein>
    <recommendedName>
        <fullName evidence="2">DUF8144 domain-containing protein</fullName>
    </recommendedName>
</protein>
<name>A0A384KFU6_HALVD</name>
<keyword evidence="1" id="KW-0812">Transmembrane</keyword>
<evidence type="ECO:0000256" key="1">
    <source>
        <dbReference type="SAM" id="Phobius"/>
    </source>
</evidence>
<reference evidence="3 4" key="2">
    <citation type="journal article" date="2014" name="PLoS Genet.">
        <title>Phylogenetically driven sequencing of extremely halophilic archaea reveals strategies for static and dynamic osmo-response.</title>
        <authorList>
            <person name="Becker E.A."/>
            <person name="Seitzer P.M."/>
            <person name="Tritt A."/>
            <person name="Larsen D."/>
            <person name="Krusor M."/>
            <person name="Yao A.I."/>
            <person name="Wu D."/>
            <person name="Madern D."/>
            <person name="Eisen J.A."/>
            <person name="Darling A.E."/>
            <person name="Facciotti M.T."/>
        </authorList>
    </citation>
    <scope>NUCLEOTIDE SEQUENCE [LARGE SCALE GENOMIC DNA]</scope>
    <source>
        <strain evidence="4">ATCC 29605 / DSM 3757 / JCM 8879 / NBRC 14742 / NCIMB 2012 / VKM B-1768 / DS2</strain>
    </source>
</reference>
<dbReference type="RefSeq" id="WP_004042448.1">
    <property type="nucleotide sequence ID" value="NC_013967.1"/>
</dbReference>
<evidence type="ECO:0000313" key="3">
    <source>
        <dbReference type="EMBL" id="ELY32638.1"/>
    </source>
</evidence>
<comment type="caution">
    <text evidence="3">The sequence shown here is derived from an EMBL/GenBank/DDBJ whole genome shotgun (WGS) entry which is preliminary data.</text>
</comment>
<proteinExistence type="predicted"/>
<reference evidence="4" key="1">
    <citation type="submission" date="2012-11" db="EMBL/GenBank/DDBJ databases">
        <authorList>
            <person name="Becker E.A."/>
            <person name="Seitzer P."/>
            <person name="Tritt A."/>
            <person name="Larsen D."/>
            <person name="Yao A."/>
            <person name="Wu D."/>
            <person name="Darling A."/>
            <person name="Eisen J.A."/>
            <person name="Facciotti M.T."/>
        </authorList>
    </citation>
    <scope>NUCLEOTIDE SEQUENCE [LARGE SCALE GENOMIC DNA]</scope>
    <source>
        <strain evidence="4">ATCC 29605 / DSM 3757 / JCM 8879 / NBRC 14742 / NCIMB 2012 / VKM B-1768 / DS2</strain>
    </source>
</reference>
<dbReference type="InterPro" id="IPR058457">
    <property type="entry name" value="DUF8144"/>
</dbReference>
<dbReference type="Pfam" id="PF26469">
    <property type="entry name" value="DUF8144"/>
    <property type="match status" value="1"/>
</dbReference>
<evidence type="ECO:0000259" key="2">
    <source>
        <dbReference type="Pfam" id="PF26469"/>
    </source>
</evidence>
<keyword evidence="1" id="KW-0472">Membrane</keyword>